<dbReference type="EC" id="2.4.-.-" evidence="3"/>
<keyword evidence="3" id="KW-0328">Glycosyltransferase</keyword>
<dbReference type="Pfam" id="PF00535">
    <property type="entry name" value="Glycos_transf_2"/>
    <property type="match status" value="1"/>
</dbReference>
<gene>
    <name evidence="3" type="ORF">P9847_26235</name>
</gene>
<dbReference type="InterPro" id="IPR001173">
    <property type="entry name" value="Glyco_trans_2-like"/>
</dbReference>
<proteinExistence type="predicted"/>
<dbReference type="PANTHER" id="PTHR43646:SF3">
    <property type="entry name" value="SLR1566 PROTEIN"/>
    <property type="match status" value="1"/>
</dbReference>
<evidence type="ECO:0000259" key="2">
    <source>
        <dbReference type="Pfam" id="PF00535"/>
    </source>
</evidence>
<evidence type="ECO:0000313" key="3">
    <source>
        <dbReference type="EMBL" id="MED5020764.1"/>
    </source>
</evidence>
<dbReference type="EMBL" id="JARTLD010000079">
    <property type="protein sequence ID" value="MED5020764.1"/>
    <property type="molecule type" value="Genomic_DNA"/>
</dbReference>
<dbReference type="PANTHER" id="PTHR43646">
    <property type="entry name" value="GLYCOSYLTRANSFERASE"/>
    <property type="match status" value="1"/>
</dbReference>
<dbReference type="Gene3D" id="3.90.550.10">
    <property type="entry name" value="Spore Coat Polysaccharide Biosynthesis Protein SpsA, Chain A"/>
    <property type="match status" value="1"/>
</dbReference>
<dbReference type="GO" id="GO:0016757">
    <property type="term" value="F:glycosyltransferase activity"/>
    <property type="evidence" value="ECO:0007669"/>
    <property type="project" value="UniProtKB-KW"/>
</dbReference>
<dbReference type="Proteomes" id="UP001343257">
    <property type="component" value="Unassembled WGS sequence"/>
</dbReference>
<keyword evidence="3" id="KW-0808">Transferase</keyword>
<feature type="domain" description="Glycosyltransferase 2-like" evidence="2">
    <location>
        <begin position="62"/>
        <end position="235"/>
    </location>
</feature>
<feature type="transmembrane region" description="Helical" evidence="1">
    <location>
        <begin position="307"/>
        <end position="327"/>
    </location>
</feature>
<protein>
    <submittedName>
        <fullName evidence="3">Glycosyltransferase family 2 protein</fullName>
        <ecNumber evidence="3">2.4.-.-</ecNumber>
    </submittedName>
</protein>
<dbReference type="CDD" id="cd00761">
    <property type="entry name" value="Glyco_tranf_GTA_type"/>
    <property type="match status" value="1"/>
</dbReference>
<dbReference type="SUPFAM" id="SSF53448">
    <property type="entry name" value="Nucleotide-diphospho-sugar transferases"/>
    <property type="match status" value="1"/>
</dbReference>
<name>A0ABU6Q2A1_9BACL</name>
<keyword evidence="1" id="KW-1133">Transmembrane helix</keyword>
<dbReference type="RefSeq" id="WP_328282191.1">
    <property type="nucleotide sequence ID" value="NZ_JARTLD010000079.1"/>
</dbReference>
<organism evidence="3 4">
    <name type="scientific">Paenibacillus chibensis</name>
    <dbReference type="NCBI Taxonomy" id="59846"/>
    <lineage>
        <taxon>Bacteria</taxon>
        <taxon>Bacillati</taxon>
        <taxon>Bacillota</taxon>
        <taxon>Bacilli</taxon>
        <taxon>Bacillales</taxon>
        <taxon>Paenibacillaceae</taxon>
        <taxon>Paenibacillus</taxon>
    </lineage>
</organism>
<reference evidence="3 4" key="1">
    <citation type="submission" date="2023-03" db="EMBL/GenBank/DDBJ databases">
        <title>Bacillus Genome Sequencing.</title>
        <authorList>
            <person name="Dunlap C."/>
        </authorList>
    </citation>
    <scope>NUCLEOTIDE SEQUENCE [LARGE SCALE GENOMIC DNA]</scope>
    <source>
        <strain evidence="3 4">NRS-52</strain>
    </source>
</reference>
<keyword evidence="4" id="KW-1185">Reference proteome</keyword>
<keyword evidence="1" id="KW-0472">Membrane</keyword>
<sequence>MLILFKVITVILLVQLGFAWWNATQLIPLGNNGTSRRRWVLTRRTGTAQNSLTAEEQASQLTICIPARNEASNIGDCLRSILKDDAGRYVKEILVLDDRSTDETAFIVSRIAKQDARIRLLSGKDLPAGWMGKSYACHQLSQEASGSWLLFLDADVRLHAGAIEAAMADARQQGSGLITGFPYQRTGTWMERLVVPMMLFTVICHLPIIGVRTSKSPLFVAAHGAFMLIDRDSYDAIGGHEAIKSGLVDDMALARRVKQAGRPVTLADVRHHLSMRMYASGIEVWHGYRKNIFEGVGRSSVLLGSMLTLYVCLYLLPPLSVGMIWLMGLHESAWWAAAATLTGVAVKWTTDRAGGQKPWLCLLMPVSMACLSAIAISSWKAGITGKGYIWKGRRYE</sequence>
<keyword evidence="1" id="KW-0812">Transmembrane</keyword>
<evidence type="ECO:0000313" key="4">
    <source>
        <dbReference type="Proteomes" id="UP001343257"/>
    </source>
</evidence>
<dbReference type="InterPro" id="IPR029044">
    <property type="entry name" value="Nucleotide-diphossugar_trans"/>
</dbReference>
<accession>A0ABU6Q2A1</accession>
<comment type="caution">
    <text evidence="3">The sequence shown here is derived from an EMBL/GenBank/DDBJ whole genome shotgun (WGS) entry which is preliminary data.</text>
</comment>
<evidence type="ECO:0000256" key="1">
    <source>
        <dbReference type="SAM" id="Phobius"/>
    </source>
</evidence>